<feature type="domain" description="RNase H type-1" evidence="1">
    <location>
        <begin position="21"/>
        <end position="91"/>
    </location>
</feature>
<dbReference type="EMBL" id="JXTC01000287">
    <property type="protein sequence ID" value="PON69675.1"/>
    <property type="molecule type" value="Genomic_DNA"/>
</dbReference>
<dbReference type="Proteomes" id="UP000237000">
    <property type="component" value="Unassembled WGS sequence"/>
</dbReference>
<gene>
    <name evidence="2" type="ORF">TorRG33x02_258660</name>
</gene>
<accession>A0A2P5D8R6</accession>
<name>A0A2P5D8R6_TREOI</name>
<dbReference type="GO" id="GO:0003676">
    <property type="term" value="F:nucleic acid binding"/>
    <property type="evidence" value="ECO:0007669"/>
    <property type="project" value="InterPro"/>
</dbReference>
<dbReference type="GO" id="GO:0004523">
    <property type="term" value="F:RNA-DNA hybrid ribonuclease activity"/>
    <property type="evidence" value="ECO:0007669"/>
    <property type="project" value="InterPro"/>
</dbReference>
<reference evidence="3" key="1">
    <citation type="submission" date="2016-06" db="EMBL/GenBank/DDBJ databases">
        <title>Parallel loss of symbiosis genes in relatives of nitrogen-fixing non-legume Parasponia.</title>
        <authorList>
            <person name="Van Velzen R."/>
            <person name="Holmer R."/>
            <person name="Bu F."/>
            <person name="Rutten L."/>
            <person name="Van Zeijl A."/>
            <person name="Liu W."/>
            <person name="Santuari L."/>
            <person name="Cao Q."/>
            <person name="Sharma T."/>
            <person name="Shen D."/>
            <person name="Roswanjaya Y."/>
            <person name="Wardhani T."/>
            <person name="Kalhor M.S."/>
            <person name="Jansen J."/>
            <person name="Van den Hoogen J."/>
            <person name="Gungor B."/>
            <person name="Hartog M."/>
            <person name="Hontelez J."/>
            <person name="Verver J."/>
            <person name="Yang W.-C."/>
            <person name="Schijlen E."/>
            <person name="Repin R."/>
            <person name="Schilthuizen M."/>
            <person name="Schranz E."/>
            <person name="Heidstra R."/>
            <person name="Miyata K."/>
            <person name="Fedorova E."/>
            <person name="Kohlen W."/>
            <person name="Bisseling T."/>
            <person name="Smit S."/>
            <person name="Geurts R."/>
        </authorList>
    </citation>
    <scope>NUCLEOTIDE SEQUENCE [LARGE SCALE GENOMIC DNA]</scope>
    <source>
        <strain evidence="3">cv. RG33-2</strain>
    </source>
</reference>
<keyword evidence="3" id="KW-1185">Reference proteome</keyword>
<comment type="caution">
    <text evidence="2">The sequence shown here is derived from an EMBL/GenBank/DDBJ whole genome shotgun (WGS) entry which is preliminary data.</text>
</comment>
<protein>
    <recommendedName>
        <fullName evidence="1">RNase H type-1 domain-containing protein</fullName>
    </recommendedName>
</protein>
<organism evidence="2 3">
    <name type="scientific">Trema orientale</name>
    <name type="common">Charcoal tree</name>
    <name type="synonym">Celtis orientalis</name>
    <dbReference type="NCBI Taxonomy" id="63057"/>
    <lineage>
        <taxon>Eukaryota</taxon>
        <taxon>Viridiplantae</taxon>
        <taxon>Streptophyta</taxon>
        <taxon>Embryophyta</taxon>
        <taxon>Tracheophyta</taxon>
        <taxon>Spermatophyta</taxon>
        <taxon>Magnoliopsida</taxon>
        <taxon>eudicotyledons</taxon>
        <taxon>Gunneridae</taxon>
        <taxon>Pentapetalae</taxon>
        <taxon>rosids</taxon>
        <taxon>fabids</taxon>
        <taxon>Rosales</taxon>
        <taxon>Cannabaceae</taxon>
        <taxon>Trema</taxon>
    </lineage>
</organism>
<proteinExistence type="predicted"/>
<evidence type="ECO:0000259" key="1">
    <source>
        <dbReference type="Pfam" id="PF13456"/>
    </source>
</evidence>
<dbReference type="InParanoid" id="A0A2P5D8R6"/>
<dbReference type="AlphaFoldDB" id="A0A2P5D8R6"/>
<evidence type="ECO:0000313" key="3">
    <source>
        <dbReference type="Proteomes" id="UP000237000"/>
    </source>
</evidence>
<dbReference type="InterPro" id="IPR002156">
    <property type="entry name" value="RNaseH_domain"/>
</dbReference>
<dbReference type="Pfam" id="PF13456">
    <property type="entry name" value="RVT_3"/>
    <property type="match status" value="1"/>
</dbReference>
<sequence length="92" mass="10159">MKTNFIRIRPLHHQVAIKGPHSILAIVARNSLGEVILIRTSSLIGSELLSGEAWAASLAIDYAIEFGWLNYIFEGDSLTVISELNSSEQVKH</sequence>
<evidence type="ECO:0000313" key="2">
    <source>
        <dbReference type="EMBL" id="PON69675.1"/>
    </source>
</evidence>